<dbReference type="STRING" id="416450.A0A1V6QE32"/>
<keyword evidence="10" id="KW-1185">Reference proteome</keyword>
<feature type="transmembrane region" description="Helical" evidence="7">
    <location>
        <begin position="149"/>
        <end position="172"/>
    </location>
</feature>
<evidence type="ECO:0000256" key="1">
    <source>
        <dbReference type="ARBA" id="ARBA00004141"/>
    </source>
</evidence>
<dbReference type="PANTHER" id="PTHR33048">
    <property type="entry name" value="PTH11-LIKE INTEGRAL MEMBRANE PROTEIN (AFU_ORTHOLOGUE AFUA_5G11245)"/>
    <property type="match status" value="1"/>
</dbReference>
<proteinExistence type="inferred from homology"/>
<feature type="transmembrane region" description="Helical" evidence="7">
    <location>
        <begin position="34"/>
        <end position="57"/>
    </location>
</feature>
<dbReference type="Pfam" id="PF20684">
    <property type="entry name" value="Fung_rhodopsin"/>
    <property type="match status" value="1"/>
</dbReference>
<keyword evidence="3 7" id="KW-1133">Transmembrane helix</keyword>
<feature type="region of interest" description="Disordered" evidence="6">
    <location>
        <begin position="326"/>
        <end position="449"/>
    </location>
</feature>
<keyword evidence="2 7" id="KW-0812">Transmembrane</keyword>
<protein>
    <recommendedName>
        <fullName evidence="8">Rhodopsin domain-containing protein</fullName>
    </recommendedName>
</protein>
<evidence type="ECO:0000256" key="5">
    <source>
        <dbReference type="ARBA" id="ARBA00038359"/>
    </source>
</evidence>
<dbReference type="InterPro" id="IPR049326">
    <property type="entry name" value="Rhodopsin_dom_fungi"/>
</dbReference>
<name>A0A1V6QE32_9EURO</name>
<evidence type="ECO:0000256" key="7">
    <source>
        <dbReference type="SAM" id="Phobius"/>
    </source>
</evidence>
<dbReference type="AlphaFoldDB" id="A0A1V6QE32"/>
<dbReference type="InterPro" id="IPR052337">
    <property type="entry name" value="SAT4-like"/>
</dbReference>
<evidence type="ECO:0000259" key="8">
    <source>
        <dbReference type="Pfam" id="PF20684"/>
    </source>
</evidence>
<feature type="transmembrane region" description="Helical" evidence="7">
    <location>
        <begin position="192"/>
        <end position="215"/>
    </location>
</feature>
<comment type="subcellular location">
    <subcellularLocation>
        <location evidence="1">Membrane</location>
        <topology evidence="1">Multi-pass membrane protein</topology>
    </subcellularLocation>
</comment>
<keyword evidence="4 7" id="KW-0472">Membrane</keyword>
<dbReference type="OrthoDB" id="4682787at2759"/>
<accession>A0A1V6QE32</accession>
<evidence type="ECO:0000256" key="3">
    <source>
        <dbReference type="ARBA" id="ARBA00022989"/>
    </source>
</evidence>
<evidence type="ECO:0000313" key="10">
    <source>
        <dbReference type="Proteomes" id="UP000191672"/>
    </source>
</evidence>
<evidence type="ECO:0000256" key="2">
    <source>
        <dbReference type="ARBA" id="ARBA00022692"/>
    </source>
</evidence>
<feature type="transmembrane region" description="Helical" evidence="7">
    <location>
        <begin position="110"/>
        <end position="128"/>
    </location>
</feature>
<dbReference type="GO" id="GO:0016020">
    <property type="term" value="C:membrane"/>
    <property type="evidence" value="ECO:0007669"/>
    <property type="project" value="UniProtKB-SubCell"/>
</dbReference>
<reference evidence="10" key="1">
    <citation type="journal article" date="2017" name="Nat. Microbiol.">
        <title>Global analysis of biosynthetic gene clusters reveals vast potential of secondary metabolite production in Penicillium species.</title>
        <authorList>
            <person name="Nielsen J.C."/>
            <person name="Grijseels S."/>
            <person name="Prigent S."/>
            <person name="Ji B."/>
            <person name="Dainat J."/>
            <person name="Nielsen K.F."/>
            <person name="Frisvad J.C."/>
            <person name="Workman M."/>
            <person name="Nielsen J."/>
        </authorList>
    </citation>
    <scope>NUCLEOTIDE SEQUENCE [LARGE SCALE GENOMIC DNA]</scope>
    <source>
        <strain evidence="10">IBT 31811</strain>
    </source>
</reference>
<gene>
    <name evidence="9" type="ORF">PENANT_c005G11176</name>
</gene>
<feature type="transmembrane region" description="Helical" evidence="7">
    <location>
        <begin position="231"/>
        <end position="250"/>
    </location>
</feature>
<comment type="similarity">
    <text evidence="5">Belongs to the SAT4 family.</text>
</comment>
<organism evidence="9 10">
    <name type="scientific">Penicillium antarcticum</name>
    <dbReference type="NCBI Taxonomy" id="416450"/>
    <lineage>
        <taxon>Eukaryota</taxon>
        <taxon>Fungi</taxon>
        <taxon>Dikarya</taxon>
        <taxon>Ascomycota</taxon>
        <taxon>Pezizomycotina</taxon>
        <taxon>Eurotiomycetes</taxon>
        <taxon>Eurotiomycetidae</taxon>
        <taxon>Eurotiales</taxon>
        <taxon>Aspergillaceae</taxon>
        <taxon>Penicillium</taxon>
    </lineage>
</organism>
<evidence type="ECO:0000256" key="6">
    <source>
        <dbReference type="SAM" id="MobiDB-lite"/>
    </source>
</evidence>
<feature type="domain" description="Rhodopsin" evidence="8">
    <location>
        <begin position="53"/>
        <end position="314"/>
    </location>
</feature>
<feature type="transmembrane region" description="Helical" evidence="7">
    <location>
        <begin position="69"/>
        <end position="90"/>
    </location>
</feature>
<feature type="transmembrane region" description="Helical" evidence="7">
    <location>
        <begin position="290"/>
        <end position="315"/>
    </location>
</feature>
<sequence length="449" mass="49283">MLSQEALAKVLAAPALAPPSGVTADFDNPPNKNTLAWVVTTFCMVVATLCLFLRVYARLWLDKRIRIEEVMMICAYGAYWGTAYAGYALISTPGYYVHTWNLTNKDLIRPLYLILVYGCSYSAVLPLIKTAILIDWCRVFVAVDRSRNLFWWGCMFVSFIQCTWGISCIILLNMQCTPHEAIWLFYLPSKCYSLPKVMLASASIQVISDILMFILPQKIIWGLQMSWQKKLGVSIIFGVGILSVTPFPTISPSRTTKLTNPSASVAACFRLSHTVTFANESDSMYLIGPLLFWACGEMTCGFFIFSVPCLSKMIMESGLPSRVKRALGDSRAKNSDPSYENSSGPRSGPASGSGGFTKPWMKRQHKNPETTWSQLDDDAIPLGSPNVSESQENLHLRRDLSNCGSGDGDADGDGGGGIQVMHTTNVTVSREPGAGSGLSSPITPWVKKG</sequence>
<comment type="caution">
    <text evidence="9">The sequence shown here is derived from an EMBL/GenBank/DDBJ whole genome shotgun (WGS) entry which is preliminary data.</text>
</comment>
<dbReference type="EMBL" id="MDYN01000005">
    <property type="protein sequence ID" value="OQD87473.1"/>
    <property type="molecule type" value="Genomic_DNA"/>
</dbReference>
<evidence type="ECO:0000256" key="4">
    <source>
        <dbReference type="ARBA" id="ARBA00023136"/>
    </source>
</evidence>
<dbReference type="Proteomes" id="UP000191672">
    <property type="component" value="Unassembled WGS sequence"/>
</dbReference>
<evidence type="ECO:0000313" key="9">
    <source>
        <dbReference type="EMBL" id="OQD87473.1"/>
    </source>
</evidence>
<dbReference type="PANTHER" id="PTHR33048:SF47">
    <property type="entry name" value="INTEGRAL MEMBRANE PROTEIN-RELATED"/>
    <property type="match status" value="1"/>
</dbReference>